<dbReference type="AlphaFoldDB" id="A0A0N5AQK2"/>
<proteinExistence type="predicted"/>
<evidence type="ECO:0000313" key="2">
    <source>
        <dbReference type="WBParaSite" id="SMUV_0000697001-mRNA-1"/>
    </source>
</evidence>
<reference evidence="2" key="1">
    <citation type="submission" date="2017-02" db="UniProtKB">
        <authorList>
            <consortium name="WormBaseParasite"/>
        </authorList>
    </citation>
    <scope>IDENTIFICATION</scope>
</reference>
<organism evidence="1 2">
    <name type="scientific">Syphacia muris</name>
    <dbReference type="NCBI Taxonomy" id="451379"/>
    <lineage>
        <taxon>Eukaryota</taxon>
        <taxon>Metazoa</taxon>
        <taxon>Ecdysozoa</taxon>
        <taxon>Nematoda</taxon>
        <taxon>Chromadorea</taxon>
        <taxon>Rhabditida</taxon>
        <taxon>Spirurina</taxon>
        <taxon>Oxyuridomorpha</taxon>
        <taxon>Oxyuroidea</taxon>
        <taxon>Oxyuridae</taxon>
        <taxon>Syphacia</taxon>
    </lineage>
</organism>
<accession>A0A0N5AQK2</accession>
<dbReference type="Proteomes" id="UP000046393">
    <property type="component" value="Unplaced"/>
</dbReference>
<name>A0A0N5AQK2_9BILA</name>
<protein>
    <submittedName>
        <fullName evidence="2">EIF-2B GDP-GTP exchange factor subunit epsilon</fullName>
    </submittedName>
</protein>
<sequence>MPIFDELLCLLNLYDILMCEGLTAFAFELQEKISRNEEICRVVESTEVLKSVYLSPILLKNNFSFHKLSRCFELIGDTLLRTGTDRSVIVILCRDRCVQWISRFVAALVKQFSADFVNVISCADSDQSVKNLSASSLKFRKCNIIVIPCGNDTFSLDVGYVDTVICLDEGLSLLHYTGGISVSDEGNIYSLCTANYEVNVCPIGSDEYNTDTIQKSLIRAVNLCKDNVRIFPVNWNPEVYEYWAHNEEKERYFPSSYEEIVVSEVNGTDAISTIKSTFKKTMTSESLIVSEVDDSLIWLETMQKPLEICSSQRTIKVAEVLSAKQELLNEESKRPAF</sequence>
<dbReference type="WBParaSite" id="SMUV_0000697001-mRNA-1">
    <property type="protein sequence ID" value="SMUV_0000697001-mRNA-1"/>
    <property type="gene ID" value="SMUV_0000697001"/>
</dbReference>
<evidence type="ECO:0000313" key="1">
    <source>
        <dbReference type="Proteomes" id="UP000046393"/>
    </source>
</evidence>
<dbReference type="STRING" id="451379.A0A0N5AQK2"/>
<keyword evidence="1" id="KW-1185">Reference proteome</keyword>